<dbReference type="Pfam" id="PF21982">
    <property type="entry name" value="RecX_HTH1"/>
    <property type="match status" value="1"/>
</dbReference>
<name>A0A545TWA5_9GAMM</name>
<organism evidence="8 9">
    <name type="scientific">Aliikangiella coralliicola</name>
    <dbReference type="NCBI Taxonomy" id="2592383"/>
    <lineage>
        <taxon>Bacteria</taxon>
        <taxon>Pseudomonadati</taxon>
        <taxon>Pseudomonadota</taxon>
        <taxon>Gammaproteobacteria</taxon>
        <taxon>Oceanospirillales</taxon>
        <taxon>Pleioneaceae</taxon>
        <taxon>Aliikangiella</taxon>
    </lineage>
</organism>
<dbReference type="OrthoDB" id="7066780at2"/>
<evidence type="ECO:0000256" key="5">
    <source>
        <dbReference type="HAMAP-Rule" id="MF_01114"/>
    </source>
</evidence>
<comment type="function">
    <text evidence="5">Modulates RecA activity.</text>
</comment>
<evidence type="ECO:0000259" key="6">
    <source>
        <dbReference type="Pfam" id="PF02631"/>
    </source>
</evidence>
<dbReference type="GO" id="GO:0006282">
    <property type="term" value="P:regulation of DNA repair"/>
    <property type="evidence" value="ECO:0007669"/>
    <property type="project" value="UniProtKB-UniRule"/>
</dbReference>
<dbReference type="PANTHER" id="PTHR33602:SF1">
    <property type="entry name" value="REGULATORY PROTEIN RECX FAMILY PROTEIN"/>
    <property type="match status" value="1"/>
</dbReference>
<evidence type="ECO:0000256" key="1">
    <source>
        <dbReference type="ARBA" id="ARBA00004496"/>
    </source>
</evidence>
<dbReference type="Gene3D" id="1.10.10.10">
    <property type="entry name" value="Winged helix-like DNA-binding domain superfamily/Winged helix DNA-binding domain"/>
    <property type="match status" value="3"/>
</dbReference>
<keyword evidence="4 5" id="KW-0963">Cytoplasm</keyword>
<evidence type="ECO:0000313" key="8">
    <source>
        <dbReference type="EMBL" id="TQV81506.1"/>
    </source>
</evidence>
<protein>
    <recommendedName>
        <fullName evidence="3 5">Regulatory protein RecX</fullName>
    </recommendedName>
</protein>
<gene>
    <name evidence="5" type="primary">recX</name>
    <name evidence="8" type="ORF">FLL46_25480</name>
</gene>
<evidence type="ECO:0000313" key="9">
    <source>
        <dbReference type="Proteomes" id="UP000315439"/>
    </source>
</evidence>
<dbReference type="GO" id="GO:0005737">
    <property type="term" value="C:cytoplasm"/>
    <property type="evidence" value="ECO:0007669"/>
    <property type="project" value="UniProtKB-SubCell"/>
</dbReference>
<comment type="subcellular location">
    <subcellularLocation>
        <location evidence="1 5">Cytoplasm</location>
    </subcellularLocation>
</comment>
<evidence type="ECO:0000259" key="7">
    <source>
        <dbReference type="Pfam" id="PF21982"/>
    </source>
</evidence>
<feature type="domain" description="RecX first three-helical" evidence="7">
    <location>
        <begin position="16"/>
        <end position="55"/>
    </location>
</feature>
<feature type="domain" description="RecX second three-helical" evidence="6">
    <location>
        <begin position="62"/>
        <end position="101"/>
    </location>
</feature>
<accession>A0A545TWA5</accession>
<dbReference type="InterPro" id="IPR053926">
    <property type="entry name" value="RecX_HTH_1st"/>
</dbReference>
<dbReference type="Proteomes" id="UP000315439">
    <property type="component" value="Unassembled WGS sequence"/>
</dbReference>
<dbReference type="RefSeq" id="WP_142935051.1">
    <property type="nucleotide sequence ID" value="NZ_ML660172.1"/>
</dbReference>
<dbReference type="AlphaFoldDB" id="A0A545TWA5"/>
<evidence type="ECO:0000256" key="4">
    <source>
        <dbReference type="ARBA" id="ARBA00022490"/>
    </source>
</evidence>
<dbReference type="Pfam" id="PF02631">
    <property type="entry name" value="RecX_HTH2"/>
    <property type="match status" value="1"/>
</dbReference>
<sequence>MNEPQTVPDPKRVNKAIAYAARLLGVREYARRTLNQKLLTKGYTEEEADEVMAYLVQHNWISDERFCESFVRSKAARGQGLTRIRAELYQHGIEQSLIDEVVELQDICWQQLCDETAAKKAVVVGISNEPRSRAKLERFLRYRGFSSEQIVHSINKCINNVGVMSGEYDQ</sequence>
<dbReference type="InterPro" id="IPR003783">
    <property type="entry name" value="Regulatory_RecX"/>
</dbReference>
<comment type="caution">
    <text evidence="8">The sequence shown here is derived from an EMBL/GenBank/DDBJ whole genome shotgun (WGS) entry which is preliminary data.</text>
</comment>
<keyword evidence="9" id="KW-1185">Reference proteome</keyword>
<dbReference type="PANTHER" id="PTHR33602">
    <property type="entry name" value="REGULATORY PROTEIN RECX FAMILY PROTEIN"/>
    <property type="match status" value="1"/>
</dbReference>
<reference evidence="8 9" key="1">
    <citation type="submission" date="2019-07" db="EMBL/GenBank/DDBJ databases">
        <title>Draft genome for Aliikangiella sp. M105.</title>
        <authorList>
            <person name="Wang G."/>
        </authorList>
    </citation>
    <scope>NUCLEOTIDE SEQUENCE [LARGE SCALE GENOMIC DNA]</scope>
    <source>
        <strain evidence="8 9">M105</strain>
    </source>
</reference>
<dbReference type="HAMAP" id="MF_01114">
    <property type="entry name" value="RecX"/>
    <property type="match status" value="1"/>
</dbReference>
<dbReference type="InterPro" id="IPR036388">
    <property type="entry name" value="WH-like_DNA-bd_sf"/>
</dbReference>
<dbReference type="InterPro" id="IPR053924">
    <property type="entry name" value="RecX_HTH_2nd"/>
</dbReference>
<evidence type="ECO:0000256" key="3">
    <source>
        <dbReference type="ARBA" id="ARBA00018111"/>
    </source>
</evidence>
<proteinExistence type="inferred from homology"/>
<dbReference type="EMBL" id="VIKS01000016">
    <property type="protein sequence ID" value="TQV81506.1"/>
    <property type="molecule type" value="Genomic_DNA"/>
</dbReference>
<evidence type="ECO:0000256" key="2">
    <source>
        <dbReference type="ARBA" id="ARBA00009695"/>
    </source>
</evidence>
<comment type="similarity">
    <text evidence="2 5">Belongs to the RecX family.</text>
</comment>